<dbReference type="EMBL" id="BLWB01000024">
    <property type="protein sequence ID" value="GFM95151.1"/>
    <property type="molecule type" value="Genomic_RNA"/>
</dbReference>
<dbReference type="GO" id="GO:0003968">
    <property type="term" value="F:RNA-directed RNA polymerase activity"/>
    <property type="evidence" value="ECO:0007669"/>
    <property type="project" value="UniProtKB-KW"/>
</dbReference>
<accession>A0A6L2ZL51</accession>
<keyword evidence="2" id="KW-0696">RNA-directed RNA polymerase</keyword>
<comment type="caution">
    <text evidence="2">The sequence shown here is derived from an EMBL/GenBank/DDBJ whole genome shotgun (WGS) entry which is preliminary data.</text>
</comment>
<proteinExistence type="predicted"/>
<evidence type="ECO:0000313" key="2">
    <source>
        <dbReference type="EMBL" id="GFM95151.1"/>
    </source>
</evidence>
<keyword evidence="1" id="KW-0547">Nucleotide-binding</keyword>
<dbReference type="InterPro" id="IPR001795">
    <property type="entry name" value="RNA-dir_pol_luteovirus"/>
</dbReference>
<dbReference type="GO" id="GO:0006351">
    <property type="term" value="P:DNA-templated transcription"/>
    <property type="evidence" value="ECO:0007669"/>
    <property type="project" value="InterPro"/>
</dbReference>
<dbReference type="InterPro" id="IPR043502">
    <property type="entry name" value="DNA/RNA_pol_sf"/>
</dbReference>
<evidence type="ECO:0000256" key="1">
    <source>
        <dbReference type="ARBA" id="ARBA00022741"/>
    </source>
</evidence>
<keyword evidence="2" id="KW-0548">Nucleotidyltransferase</keyword>
<dbReference type="Pfam" id="PF02123">
    <property type="entry name" value="RdRP_4"/>
    <property type="match status" value="1"/>
</dbReference>
<dbReference type="AlphaFoldDB" id="A0A6L2ZL51"/>
<name>A0A6L2ZL51_9ZZZZ</name>
<protein>
    <submittedName>
        <fullName evidence="2">RNA-dependent RNA polymerase</fullName>
    </submittedName>
</protein>
<gene>
    <name evidence="2" type="ORF">MMARV_C024P2</name>
</gene>
<sequence length="801" mass="92416">MAEPLHAFAPAEWLRENTDLPDINTYVQLKGYKRQKSNTPHWDQFRLWALKMLKAPRGVGRPEKFNLYILHKVHPGWDNCLQQLMMVNSDASVEEFSVAGIGLWYVGVRDSTKDWVANTGVFGLRLAEWNSRLKTFFDTVRQYGRVGGTQHSKEVATDLRKVTSIIGRKLDEADWNDEWDSINRKVRTKTAGNHPDTMSSAKWMRMFKQECDIMAEEVISQVANTGHMQGMREWWEQRVMWAPTGSSSNRHRLDSEIKSLGAMGMHERPNKKAVWNTIKWEDVVEKLKELPPSVARLSTKPEPGGKQRALYASDDWSTIFASYASQDVEKMMAIGGMVARQTPSDVVKWLKNNSIDGRNEEACWVSLDYKDFNKEHSKLMLAWLNISLSRAWSRRRNNTGVMAQKAWMALVVAYQHMNAFVQWKHLSSAQRVFFGLWSGHRDTARDNTMLHCVYHRIALRQALIFGLRVERPIYIGMCGDDEDSKFRSWREAIAYVGVHMMMGHELNPKKQQFGYQYHEFLQRQSDGPGLPMRPLAPVLATLATGNWYKEPGHWFDAAVQAMTSNCWEAVARGYDHLCAARLATVMLDNHMRVKTRNGTTLYEWECYKGSTANNALWNEPIGAKVEKFSSQVRLPKLRNHGIVDIMTSRSKWIKHMSEGDRVRYMTKLEQEVNRSLVSREAEKLRTQEAQQKLENRKTPHTKLPSEEMITRVAPPNEECLVREFLVDRGKRRPMPLESKLQRIKMDIDIFNALGGWLGVAKYGKPSDIQHLDTSLEQETTKLSNSELLLDGALQNWLRETR</sequence>
<dbReference type="SUPFAM" id="SSF56672">
    <property type="entry name" value="DNA/RNA polymerases"/>
    <property type="match status" value="1"/>
</dbReference>
<keyword evidence="2" id="KW-0808">Transferase</keyword>
<dbReference type="GO" id="GO:0000166">
    <property type="term" value="F:nucleotide binding"/>
    <property type="evidence" value="ECO:0007669"/>
    <property type="project" value="UniProtKB-KW"/>
</dbReference>
<organism evidence="2">
    <name type="scientific">viral metagenome</name>
    <dbReference type="NCBI Taxonomy" id="1070528"/>
    <lineage>
        <taxon>unclassified sequences</taxon>
        <taxon>metagenomes</taxon>
        <taxon>organismal metagenomes</taxon>
    </lineage>
</organism>
<dbReference type="GO" id="GO:0003723">
    <property type="term" value="F:RNA binding"/>
    <property type="evidence" value="ECO:0007669"/>
    <property type="project" value="InterPro"/>
</dbReference>
<reference evidence="2" key="1">
    <citation type="submission" date="2020-05" db="EMBL/GenBank/DDBJ databases">
        <title>Diverged and active partitiviruses in Lichen.</title>
        <authorList>
            <person name="Urayama S."/>
            <person name="Doi N."/>
            <person name="Kondo F."/>
            <person name="Chiba Y."/>
            <person name="Takaki Y."/>
            <person name="Hirai M."/>
            <person name="Minegishi Y."/>
            <person name="Hagiwara D."/>
            <person name="Nunoura T."/>
        </authorList>
    </citation>
    <scope>NUCLEOTIDE SEQUENCE</scope>
</reference>